<evidence type="ECO:0000313" key="6">
    <source>
        <dbReference type="EMBL" id="QHU78309.1"/>
    </source>
</evidence>
<dbReference type="RefSeq" id="YP_009733013.1">
    <property type="nucleotide sequence ID" value="NC_046060.1"/>
</dbReference>
<gene>
    <name evidence="6" type="primary">ymf16</name>
</gene>
<protein>
    <submittedName>
        <fullName evidence="6">TatC-like protein</fullName>
    </submittedName>
</protein>
<reference evidence="6" key="1">
    <citation type="submission" date="2020-01" db="EMBL/GenBank/DDBJ databases">
        <title>The complete mitocondrion genome of Heveochlorella roystonensis contains a large direct repeat.</title>
        <authorList>
            <person name="Zhang J."/>
        </authorList>
    </citation>
    <scope>NUCLEOTIDE SEQUENCE</scope>
</reference>
<dbReference type="Pfam" id="PF00902">
    <property type="entry name" value="TatC"/>
    <property type="match status" value="1"/>
</dbReference>
<comment type="subcellular location">
    <subcellularLocation>
        <location evidence="1">Membrane</location>
        <topology evidence="1">Multi-pass membrane protein</topology>
    </subcellularLocation>
</comment>
<dbReference type="AlphaFoldDB" id="A0A6C0M707"/>
<dbReference type="GeneID" id="44153540"/>
<accession>A0A6C0M707</accession>
<dbReference type="InterPro" id="IPR002033">
    <property type="entry name" value="TatC"/>
</dbReference>
<evidence type="ECO:0000256" key="1">
    <source>
        <dbReference type="ARBA" id="ARBA00004141"/>
    </source>
</evidence>
<dbReference type="GO" id="GO:0016020">
    <property type="term" value="C:membrane"/>
    <property type="evidence" value="ECO:0007669"/>
    <property type="project" value="UniProtKB-SubCell"/>
</dbReference>
<evidence type="ECO:0000256" key="4">
    <source>
        <dbReference type="ARBA" id="ARBA00023136"/>
    </source>
</evidence>
<feature type="transmembrane region" description="Helical" evidence="5">
    <location>
        <begin position="154"/>
        <end position="178"/>
    </location>
</feature>
<keyword evidence="4 5" id="KW-0472">Membrane</keyword>
<name>A0A6C0M707_9CHLO</name>
<feature type="transmembrane region" description="Helical" evidence="5">
    <location>
        <begin position="238"/>
        <end position="266"/>
    </location>
</feature>
<geneLocation type="mitochondrion" evidence="6"/>
<keyword evidence="3 5" id="KW-1133">Transmembrane helix</keyword>
<feature type="transmembrane region" description="Helical" evidence="5">
    <location>
        <begin position="278"/>
        <end position="295"/>
    </location>
</feature>
<feature type="transmembrane region" description="Helical" evidence="5">
    <location>
        <begin position="20"/>
        <end position="46"/>
    </location>
</feature>
<sequence length="329" mass="39071">MISNNKTRLNTLYWEIKTRFYYIFFSFILSFLTCYKNSIALLYLFVSSYENQKAFAMGTKYCNQVFTLSWTLPKEIIEMVINAFSTLVENVQKTKGFWLYEIPKEITTCRQYPDPDLSVLNEKELLTFLDTLNGCGTTSIKFIFTDVEEAFSSTISICLIFSFIFCFFYIVYVVFAFLAPSMYCYETTKWFRKIVLFIFIWIAFIIYLQRDIIPKLAHFLLKFQIQSVGFSVEAETKIYSYCVWASTIFLIANLIFFFVFFVIFAITNRSIQIDFFILHRKWCAVFLLLISALIAPPDLFAQLFLLSSFFIFFELLIYFFFIYNNIKQH</sequence>
<proteinExistence type="predicted"/>
<keyword evidence="2 5" id="KW-0812">Transmembrane</keyword>
<dbReference type="EMBL" id="MN934958">
    <property type="protein sequence ID" value="QHU78309.1"/>
    <property type="molecule type" value="Genomic_DNA"/>
</dbReference>
<evidence type="ECO:0000256" key="3">
    <source>
        <dbReference type="ARBA" id="ARBA00022989"/>
    </source>
</evidence>
<evidence type="ECO:0000256" key="5">
    <source>
        <dbReference type="SAM" id="Phobius"/>
    </source>
</evidence>
<organism evidence="6">
    <name type="scientific">Jaagichlorella roystonensis</name>
    <dbReference type="NCBI Taxonomy" id="1052852"/>
    <lineage>
        <taxon>Eukaryota</taxon>
        <taxon>Viridiplantae</taxon>
        <taxon>Chlorophyta</taxon>
        <taxon>core chlorophytes</taxon>
        <taxon>Trebouxiophyceae</taxon>
        <taxon>Watanabeales</taxon>
        <taxon>Watanabeaceae</taxon>
        <taxon>Jaagichlorella</taxon>
    </lineage>
</organism>
<keyword evidence="6" id="KW-0496">Mitochondrion</keyword>
<feature type="transmembrane region" description="Helical" evidence="5">
    <location>
        <begin position="190"/>
        <end position="208"/>
    </location>
</feature>
<feature type="transmembrane region" description="Helical" evidence="5">
    <location>
        <begin position="301"/>
        <end position="323"/>
    </location>
</feature>
<evidence type="ECO:0000256" key="2">
    <source>
        <dbReference type="ARBA" id="ARBA00022692"/>
    </source>
</evidence>